<feature type="transmembrane region" description="Helical" evidence="2">
    <location>
        <begin position="12"/>
        <end position="38"/>
    </location>
</feature>
<protein>
    <submittedName>
        <fullName evidence="3">FG-GAP repeat protein</fullName>
    </submittedName>
</protein>
<name>A0ABN0NWI5_TRELE</name>
<dbReference type="RefSeq" id="WP_021686112.1">
    <property type="nucleotide sequence ID" value="NZ_KI260554.1"/>
</dbReference>
<keyword evidence="2" id="KW-0472">Membrane</keyword>
<sequence>MSEAVKKTYKHGFLYKIAVTFLTVIIIVVLCIGGFLAYSALDGAEPAVCVPQGFYAYATVPSAGAFLQKTVSVQTLDSLPAGQHTAKLQGSLRSLRISPVLSAKWFNFASNFRTDAAFYSNGAYIICAKLGFRSAAVRLFSVVVKYNTSLLSSFLSMENLSRETENGFLYWIYDAGNGQKIYIGAYKDLLIGSSSHALFMQTIQTTKVSETPQNIQTVKRFIRETKKAGADTFGILTDINYFTESIGKSPAYGNIIADLNFPEYTAVNIDLNDSALSASGNVRWDTSSDGLKTILKTKSAVPGILSRLPKSIEYITLLKIGSPSFLFEHASSLFSKDILRSYENVSKSCKLLFKKSIDELFFSWMGDEIGVFGTEHTDSPVFFVSVKNERRCRDAFNQILSSAFAQKDVSAVVDGLRIPRIEFPDIIKSLLHSFNTDLPTPFYVIQNGYVYLSQSAEALAALVNEVKSGNLLVKTENWKNITRAFSSETSVFAYYTVDRHVPSFLKNNRAMKSILKNYGKGVVSVKLSASQKINFEVYAQKTASHSLAEIAAFPYECAVKIQSRIYCAKSSANVPFAYWASGQSVYALNLADQSVHTLKLDDTAYLTVQTGKTDTVKAVWAVSARGTVYKTDYSLNPAQGFPVLTGERCTASPTIMQNTALIPVADKPLILFVESNAHTYYSDEMNAKLKNPPAVYETAAAAVPRSFDSSLYLFNIEGKIADGFPVALNSISAVQGVLYKDDKAELHCAVLTEDGTFSLFRCKPEDKDSTFTGAPVGTASTTAADTANADGKDGEAGQSDEQAVSDSVYDDLCEFSVALNAPCKSQPVYSANLKMFFAVTDRGDLYKIDRNCRIIDKTAVKQKNAGSYTLTLIDLDGNGTDELLVSGGGNAIYAYTSQFIPIDGFPVSGTGTPCFIDADGDGKKELISCGIDNTIHAYTGALK</sequence>
<feature type="region of interest" description="Disordered" evidence="1">
    <location>
        <begin position="771"/>
        <end position="801"/>
    </location>
</feature>
<keyword evidence="4" id="KW-1185">Reference proteome</keyword>
<evidence type="ECO:0000256" key="2">
    <source>
        <dbReference type="SAM" id="Phobius"/>
    </source>
</evidence>
<accession>A0ABN0NWI5</accession>
<evidence type="ECO:0000313" key="4">
    <source>
        <dbReference type="Proteomes" id="UP000016649"/>
    </source>
</evidence>
<evidence type="ECO:0000256" key="1">
    <source>
        <dbReference type="SAM" id="MobiDB-lite"/>
    </source>
</evidence>
<keyword evidence="2" id="KW-1133">Transmembrane helix</keyword>
<proteinExistence type="predicted"/>
<dbReference type="InterPro" id="IPR028994">
    <property type="entry name" value="Integrin_alpha_N"/>
</dbReference>
<dbReference type="Proteomes" id="UP000016649">
    <property type="component" value="Unassembled WGS sequence"/>
</dbReference>
<dbReference type="SUPFAM" id="SSF69318">
    <property type="entry name" value="Integrin alpha N-terminal domain"/>
    <property type="match status" value="1"/>
</dbReference>
<dbReference type="EMBL" id="AWVH01000043">
    <property type="protein sequence ID" value="ERJ91715.1"/>
    <property type="molecule type" value="Genomic_DNA"/>
</dbReference>
<reference evidence="3 4" key="1">
    <citation type="submission" date="2013-08" db="EMBL/GenBank/DDBJ databases">
        <authorList>
            <person name="Weinstock G."/>
            <person name="Sodergren E."/>
            <person name="Wylie T."/>
            <person name="Fulton L."/>
            <person name="Fulton R."/>
            <person name="Fronick C."/>
            <person name="O'Laughlin M."/>
            <person name="Godfrey J."/>
            <person name="Miner T."/>
            <person name="Herter B."/>
            <person name="Appelbaum E."/>
            <person name="Cordes M."/>
            <person name="Lek S."/>
            <person name="Wollam A."/>
            <person name="Pepin K.H."/>
            <person name="Palsikar V.B."/>
            <person name="Mitreva M."/>
            <person name="Wilson R.K."/>
        </authorList>
    </citation>
    <scope>NUCLEOTIDE SEQUENCE [LARGE SCALE GENOMIC DNA]</scope>
    <source>
        <strain evidence="3 4">ATCC 700332</strain>
    </source>
</reference>
<organism evidence="3 4">
    <name type="scientific">Treponema lecithinolyticum ATCC 700332</name>
    <dbReference type="NCBI Taxonomy" id="1321815"/>
    <lineage>
        <taxon>Bacteria</taxon>
        <taxon>Pseudomonadati</taxon>
        <taxon>Spirochaetota</taxon>
        <taxon>Spirochaetia</taxon>
        <taxon>Spirochaetales</taxon>
        <taxon>Treponemataceae</taxon>
        <taxon>Treponema</taxon>
    </lineage>
</organism>
<comment type="caution">
    <text evidence="3">The sequence shown here is derived from an EMBL/GenBank/DDBJ whole genome shotgun (WGS) entry which is preliminary data.</text>
</comment>
<evidence type="ECO:0000313" key="3">
    <source>
        <dbReference type="EMBL" id="ERJ91715.1"/>
    </source>
</evidence>
<feature type="compositionally biased region" description="Low complexity" evidence="1">
    <location>
        <begin position="777"/>
        <end position="789"/>
    </location>
</feature>
<keyword evidence="2" id="KW-0812">Transmembrane</keyword>
<gene>
    <name evidence="3" type="ORF">HMPREF9193_01939</name>
</gene>